<feature type="compositionally biased region" description="Polar residues" evidence="1">
    <location>
        <begin position="260"/>
        <end position="302"/>
    </location>
</feature>
<evidence type="ECO:0000313" key="3">
    <source>
        <dbReference type="Proteomes" id="UP001608902"/>
    </source>
</evidence>
<organism evidence="2 3">
    <name type="scientific">Gnathostoma spinigerum</name>
    <dbReference type="NCBI Taxonomy" id="75299"/>
    <lineage>
        <taxon>Eukaryota</taxon>
        <taxon>Metazoa</taxon>
        <taxon>Ecdysozoa</taxon>
        <taxon>Nematoda</taxon>
        <taxon>Chromadorea</taxon>
        <taxon>Rhabditida</taxon>
        <taxon>Spirurina</taxon>
        <taxon>Gnathostomatomorpha</taxon>
        <taxon>Gnathostomatoidea</taxon>
        <taxon>Gnathostomatidae</taxon>
        <taxon>Gnathostoma</taxon>
    </lineage>
</organism>
<sequence length="356" mass="37550">MTGVSPLAKGPPPLVRSDKTEPHSSSGSASKKGSSSHSSSSSSKLHSVNQTSSPSCNSNGSLPSNLKTSQNLTNGVLKSSKNDEKSTGKHASSEKPSAPKSKQAKAVASSFDSKLNEIVSSSTPSESRSESPNSTSSRSNCSSTANAVTHPRRIQPKPVDHNLNYDTLIKSCTLNGGMKLNSFSFDRKAFVSLMQRPPLFMDPKLASQPIKNVLSGRGMPLIPEPASYLRPPPIAHQQQAIINLMHHHLQAMQSGHATDVVNSVPSMTPHQNNISSNKATSPRNVYNQSLGRSPSTPSSTSLKAAPVSGSETSQTMTSCSTKSGKHLVKSASSPKLPPKLGTAIPTAHIQPFMSKT</sequence>
<reference evidence="2 3" key="1">
    <citation type="submission" date="2024-08" db="EMBL/GenBank/DDBJ databases">
        <title>Gnathostoma spinigerum genome.</title>
        <authorList>
            <person name="Gonzalez-Bertolin B."/>
            <person name="Monzon S."/>
            <person name="Zaballos A."/>
            <person name="Jimenez P."/>
            <person name="Dekumyoy P."/>
            <person name="Varona S."/>
            <person name="Cuesta I."/>
            <person name="Sumanam S."/>
            <person name="Adisakwattana P."/>
            <person name="Gasser R.B."/>
            <person name="Hernandez-Gonzalez A."/>
            <person name="Young N.D."/>
            <person name="Perteguer M.J."/>
        </authorList>
    </citation>
    <scope>NUCLEOTIDE SEQUENCE [LARGE SCALE GENOMIC DNA]</scope>
    <source>
        <strain evidence="2">AL3</strain>
        <tissue evidence="2">Liver</tissue>
    </source>
</reference>
<comment type="caution">
    <text evidence="2">The sequence shown here is derived from an EMBL/GenBank/DDBJ whole genome shotgun (WGS) entry which is preliminary data.</text>
</comment>
<name>A0ABD6END6_9BILA</name>
<protein>
    <submittedName>
        <fullName evidence="2">Uncharacterized protein</fullName>
    </submittedName>
</protein>
<dbReference type="EMBL" id="JBGFUD010005966">
    <property type="protein sequence ID" value="MFH4980712.1"/>
    <property type="molecule type" value="Genomic_DNA"/>
</dbReference>
<feature type="region of interest" description="Disordered" evidence="1">
    <location>
        <begin position="260"/>
        <end position="343"/>
    </location>
</feature>
<feature type="compositionally biased region" description="Low complexity" evidence="1">
    <location>
        <begin position="23"/>
        <end position="47"/>
    </location>
</feature>
<keyword evidence="3" id="KW-1185">Reference proteome</keyword>
<evidence type="ECO:0000256" key="1">
    <source>
        <dbReference type="SAM" id="MobiDB-lite"/>
    </source>
</evidence>
<feature type="compositionally biased region" description="Polar residues" evidence="1">
    <location>
        <begin position="309"/>
        <end position="322"/>
    </location>
</feature>
<feature type="compositionally biased region" description="Low complexity" evidence="1">
    <location>
        <begin position="120"/>
        <end position="143"/>
    </location>
</feature>
<feature type="compositionally biased region" description="Low complexity" evidence="1">
    <location>
        <begin position="94"/>
        <end position="110"/>
    </location>
</feature>
<feature type="region of interest" description="Disordered" evidence="1">
    <location>
        <begin position="1"/>
        <end position="159"/>
    </location>
</feature>
<accession>A0ABD6END6</accession>
<proteinExistence type="predicted"/>
<feature type="compositionally biased region" description="Polar residues" evidence="1">
    <location>
        <begin position="48"/>
        <end position="79"/>
    </location>
</feature>
<evidence type="ECO:0000313" key="2">
    <source>
        <dbReference type="EMBL" id="MFH4980712.1"/>
    </source>
</evidence>
<feature type="compositionally biased region" description="Basic and acidic residues" evidence="1">
    <location>
        <begin position="80"/>
        <end position="93"/>
    </location>
</feature>
<dbReference type="Proteomes" id="UP001608902">
    <property type="component" value="Unassembled WGS sequence"/>
</dbReference>
<dbReference type="AlphaFoldDB" id="A0ABD6END6"/>
<gene>
    <name evidence="2" type="ORF">AB6A40_007421</name>
</gene>